<organism evidence="14 15">
    <name type="scientific">Stegodyphus mimosarum</name>
    <name type="common">African social velvet spider</name>
    <dbReference type="NCBI Taxonomy" id="407821"/>
    <lineage>
        <taxon>Eukaryota</taxon>
        <taxon>Metazoa</taxon>
        <taxon>Ecdysozoa</taxon>
        <taxon>Arthropoda</taxon>
        <taxon>Chelicerata</taxon>
        <taxon>Arachnida</taxon>
        <taxon>Araneae</taxon>
        <taxon>Araneomorphae</taxon>
        <taxon>Entelegynae</taxon>
        <taxon>Eresoidea</taxon>
        <taxon>Eresidae</taxon>
        <taxon>Stegodyphus</taxon>
    </lineage>
</organism>
<feature type="domain" description="GB1/RHD3-type G" evidence="13">
    <location>
        <begin position="37"/>
        <end position="282"/>
    </location>
</feature>
<dbReference type="Gene3D" id="1.20.58.420">
    <property type="entry name" value="AHSP"/>
    <property type="match status" value="1"/>
</dbReference>
<evidence type="ECO:0000256" key="6">
    <source>
        <dbReference type="ARBA" id="ARBA00022842"/>
    </source>
</evidence>
<keyword evidence="3" id="KW-0547">Nucleotide-binding</keyword>
<sequence length="521" mass="59140">MEQNKSDAVTIVTAQDHTFELNEDNLISVLLKPNIRDKKVVVVSVAGAFRKGKSFLLNFMLRYLEAKGNPDWLGKEDEPLKGFSWRGGSERDTTGILLWSEVFNITLPTGEEVAVLLMDTQGAFDSSSTVKECATVFALSTMISSIQVYNLSQNIQEDDLQHLELFTEYGRLAMEECDDKPFQKLLFLVRDWSFPYEAEYGAIGGKIILDRRLELSDKQHPQLQQLRKHIRNCFSEVECFLMPHPGLEVSTSPHFDGRLADIRSEFKDSLREFVKLLLSPSRLVPKQIGGQYVTAGELINYFKAYVEIFKGGELPEPKSMLNATAEANNLSAVASSKEFYNSEMEKICGGDRAYVNPESLNKYHQEIRYNALQKFSETKKMGNEELENTFREKLIKEIDEMYSSFVRFNDGKQIAHVIRTPGTLAFIGLICYLNSALLRALGLETFAVSVNFFLIMAVVSLSIWVYCRFTGQHQHIAVFIDNLVLVVLNNFVFPSQRKFAQAMLQVPNSILSERTSETLLT</sequence>
<dbReference type="PANTHER" id="PTHR10751">
    <property type="entry name" value="GUANYLATE BINDING PROTEIN"/>
    <property type="match status" value="1"/>
</dbReference>
<gene>
    <name evidence="14" type="ORF">X975_22851</name>
</gene>
<dbReference type="OMA" id="QYQKNME"/>
<evidence type="ECO:0000256" key="7">
    <source>
        <dbReference type="ARBA" id="ARBA00022989"/>
    </source>
</evidence>
<dbReference type="FunFam" id="1.20.58.420:FF:000001">
    <property type="entry name" value="Atlastin-1 isoform 1"/>
    <property type="match status" value="1"/>
</dbReference>
<dbReference type="FunFam" id="3.40.50.300:FF:004169">
    <property type="entry name" value="Atlastin 3"/>
    <property type="match status" value="1"/>
</dbReference>
<dbReference type="GO" id="GO:0005525">
    <property type="term" value="F:GTP binding"/>
    <property type="evidence" value="ECO:0007669"/>
    <property type="project" value="UniProtKB-KW"/>
</dbReference>
<keyword evidence="6" id="KW-0460">Magnesium</keyword>
<dbReference type="InterPro" id="IPR036543">
    <property type="entry name" value="Guanylate-bd_C_sf"/>
</dbReference>
<dbReference type="EMBL" id="KK117580">
    <property type="protein sequence ID" value="KFM70854.1"/>
    <property type="molecule type" value="Genomic_DNA"/>
</dbReference>
<evidence type="ECO:0000259" key="13">
    <source>
        <dbReference type="PROSITE" id="PS51715"/>
    </source>
</evidence>
<dbReference type="Pfam" id="PF02841">
    <property type="entry name" value="GBP_C"/>
    <property type="match status" value="1"/>
</dbReference>
<dbReference type="OrthoDB" id="7788754at2759"/>
<evidence type="ECO:0000313" key="14">
    <source>
        <dbReference type="EMBL" id="KFM70854.1"/>
    </source>
</evidence>
<dbReference type="SUPFAM" id="SSF52540">
    <property type="entry name" value="P-loop containing nucleoside triphosphate hydrolases"/>
    <property type="match status" value="1"/>
</dbReference>
<keyword evidence="8" id="KW-0342">GTP-binding</keyword>
<evidence type="ECO:0000256" key="5">
    <source>
        <dbReference type="ARBA" id="ARBA00022824"/>
    </source>
</evidence>
<dbReference type="SUPFAM" id="SSF48340">
    <property type="entry name" value="Interferon-induced guanylate-binding protein 1 (GBP1), C-terminal domain"/>
    <property type="match status" value="1"/>
</dbReference>
<dbReference type="InterPro" id="IPR030386">
    <property type="entry name" value="G_GB1_RHD3_dom"/>
</dbReference>
<accession>A0A087U0G5</accession>
<dbReference type="FunFam" id="3.40.50.300:FF:003207">
    <property type="entry name" value="ATLastiN (Endoplasmic reticulum GTPase) related"/>
    <property type="match status" value="1"/>
</dbReference>
<keyword evidence="15" id="KW-1185">Reference proteome</keyword>
<keyword evidence="7 12" id="KW-1133">Transmembrane helix</keyword>
<comment type="catalytic activity">
    <reaction evidence="10">
        <text>GTP + H2O = GDP + phosphate + H(+)</text>
        <dbReference type="Rhea" id="RHEA:19669"/>
        <dbReference type="ChEBI" id="CHEBI:15377"/>
        <dbReference type="ChEBI" id="CHEBI:15378"/>
        <dbReference type="ChEBI" id="CHEBI:37565"/>
        <dbReference type="ChEBI" id="CHEBI:43474"/>
        <dbReference type="ChEBI" id="CHEBI:58189"/>
    </reaction>
    <physiologicalReaction direction="left-to-right" evidence="10">
        <dbReference type="Rhea" id="RHEA:19670"/>
    </physiologicalReaction>
</comment>
<dbReference type="InterPro" id="IPR003191">
    <property type="entry name" value="Guanylate-bd/ATL_C"/>
</dbReference>
<comment type="subcellular location">
    <subcellularLocation>
        <location evidence="1">Endoplasmic reticulum membrane</location>
        <topology evidence="1">Multi-pass membrane protein</topology>
    </subcellularLocation>
</comment>
<evidence type="ECO:0000256" key="12">
    <source>
        <dbReference type="SAM" id="Phobius"/>
    </source>
</evidence>
<evidence type="ECO:0000256" key="9">
    <source>
        <dbReference type="ARBA" id="ARBA00023136"/>
    </source>
</evidence>
<dbReference type="InterPro" id="IPR027417">
    <property type="entry name" value="P-loop_NTPase"/>
</dbReference>
<dbReference type="Gene3D" id="3.40.50.300">
    <property type="entry name" value="P-loop containing nucleotide triphosphate hydrolases"/>
    <property type="match status" value="1"/>
</dbReference>
<dbReference type="InterPro" id="IPR015894">
    <property type="entry name" value="Guanylate-bd_N"/>
</dbReference>
<keyword evidence="2 12" id="KW-0812">Transmembrane</keyword>
<evidence type="ECO:0000256" key="1">
    <source>
        <dbReference type="ARBA" id="ARBA00004477"/>
    </source>
</evidence>
<feature type="transmembrane region" description="Helical" evidence="12">
    <location>
        <begin position="472"/>
        <end position="493"/>
    </location>
</feature>
<dbReference type="AlphaFoldDB" id="A0A087U0G5"/>
<name>A0A087U0G5_STEMI</name>
<dbReference type="GO" id="GO:0005789">
    <property type="term" value="C:endoplasmic reticulum membrane"/>
    <property type="evidence" value="ECO:0007669"/>
    <property type="project" value="UniProtKB-SubCell"/>
</dbReference>
<protein>
    <submittedName>
        <fullName evidence="14">Atlastin</fullName>
    </submittedName>
</protein>
<dbReference type="STRING" id="407821.A0A087U0G5"/>
<dbReference type="Proteomes" id="UP000054359">
    <property type="component" value="Unassembled WGS sequence"/>
</dbReference>
<evidence type="ECO:0000256" key="2">
    <source>
        <dbReference type="ARBA" id="ARBA00022692"/>
    </source>
</evidence>
<feature type="transmembrane region" description="Helical" evidence="12">
    <location>
        <begin position="445"/>
        <end position="466"/>
    </location>
</feature>
<evidence type="ECO:0000256" key="8">
    <source>
        <dbReference type="ARBA" id="ARBA00023134"/>
    </source>
</evidence>
<feature type="transmembrane region" description="Helical" evidence="12">
    <location>
        <begin position="414"/>
        <end position="433"/>
    </location>
</feature>
<evidence type="ECO:0000256" key="11">
    <source>
        <dbReference type="PROSITE-ProRule" id="PRU01052"/>
    </source>
</evidence>
<evidence type="ECO:0000256" key="3">
    <source>
        <dbReference type="ARBA" id="ARBA00022741"/>
    </source>
</evidence>
<dbReference type="CDD" id="cd01851">
    <property type="entry name" value="GBP"/>
    <property type="match status" value="1"/>
</dbReference>
<evidence type="ECO:0000256" key="10">
    <source>
        <dbReference type="ARBA" id="ARBA00049117"/>
    </source>
</evidence>
<proteinExistence type="inferred from homology"/>
<comment type="similarity">
    <text evidence="11">Belongs to the TRAFAC class dynamin-like GTPase superfamily. GB1/RHD3 GTPase family.</text>
</comment>
<reference evidence="14 15" key="1">
    <citation type="submission" date="2013-11" db="EMBL/GenBank/DDBJ databases">
        <title>Genome sequencing of Stegodyphus mimosarum.</title>
        <authorList>
            <person name="Bechsgaard J."/>
        </authorList>
    </citation>
    <scope>NUCLEOTIDE SEQUENCE [LARGE SCALE GENOMIC DNA]</scope>
</reference>
<dbReference type="PROSITE" id="PS51715">
    <property type="entry name" value="G_GB1_RHD3"/>
    <property type="match status" value="1"/>
</dbReference>
<keyword evidence="5" id="KW-0256">Endoplasmic reticulum</keyword>
<keyword evidence="4" id="KW-0378">Hydrolase</keyword>
<evidence type="ECO:0000256" key="4">
    <source>
        <dbReference type="ARBA" id="ARBA00022801"/>
    </source>
</evidence>
<feature type="non-terminal residue" evidence="14">
    <location>
        <position position="521"/>
    </location>
</feature>
<keyword evidence="9 12" id="KW-0472">Membrane</keyword>
<dbReference type="GO" id="GO:0003924">
    <property type="term" value="F:GTPase activity"/>
    <property type="evidence" value="ECO:0007669"/>
    <property type="project" value="InterPro"/>
</dbReference>
<dbReference type="Pfam" id="PF02263">
    <property type="entry name" value="GBP"/>
    <property type="match status" value="1"/>
</dbReference>
<evidence type="ECO:0000313" key="15">
    <source>
        <dbReference type="Proteomes" id="UP000054359"/>
    </source>
</evidence>